<reference evidence="1 2" key="1">
    <citation type="submission" date="2024-01" db="EMBL/GenBank/DDBJ databases">
        <title>The genomes of 5 underutilized Papilionoideae crops provide insights into root nodulation and disease resistanc.</title>
        <authorList>
            <person name="Jiang F."/>
        </authorList>
    </citation>
    <scope>NUCLEOTIDE SEQUENCE [LARGE SCALE GENOMIC DNA]</scope>
    <source>
        <strain evidence="1">JINMINGXINNONG_FW02</strain>
        <tissue evidence="1">Leaves</tissue>
    </source>
</reference>
<dbReference type="EMBL" id="JAYMYR010000010">
    <property type="protein sequence ID" value="KAK7335250.1"/>
    <property type="molecule type" value="Genomic_DNA"/>
</dbReference>
<dbReference type="AlphaFoldDB" id="A0AAN9LFS4"/>
<protein>
    <submittedName>
        <fullName evidence="1">Uncharacterized protein</fullName>
    </submittedName>
</protein>
<keyword evidence="2" id="KW-1185">Reference proteome</keyword>
<evidence type="ECO:0000313" key="2">
    <source>
        <dbReference type="Proteomes" id="UP001374584"/>
    </source>
</evidence>
<sequence length="106" mass="11653">MHDLIDPMGIIQLIPLVMPLTNLVQLGITTVCGRFHDSLILPASPIISNAHSLSNVLYIINSSKVSYVVFAGGGLNSHFVLFVKIDTFCTIFNLKMKESISSYRNS</sequence>
<organism evidence="1 2">
    <name type="scientific">Phaseolus coccineus</name>
    <name type="common">Scarlet runner bean</name>
    <name type="synonym">Phaseolus multiflorus</name>
    <dbReference type="NCBI Taxonomy" id="3886"/>
    <lineage>
        <taxon>Eukaryota</taxon>
        <taxon>Viridiplantae</taxon>
        <taxon>Streptophyta</taxon>
        <taxon>Embryophyta</taxon>
        <taxon>Tracheophyta</taxon>
        <taxon>Spermatophyta</taxon>
        <taxon>Magnoliopsida</taxon>
        <taxon>eudicotyledons</taxon>
        <taxon>Gunneridae</taxon>
        <taxon>Pentapetalae</taxon>
        <taxon>rosids</taxon>
        <taxon>fabids</taxon>
        <taxon>Fabales</taxon>
        <taxon>Fabaceae</taxon>
        <taxon>Papilionoideae</taxon>
        <taxon>50 kb inversion clade</taxon>
        <taxon>NPAAA clade</taxon>
        <taxon>indigoferoid/millettioid clade</taxon>
        <taxon>Phaseoleae</taxon>
        <taxon>Phaseolus</taxon>
    </lineage>
</organism>
<evidence type="ECO:0000313" key="1">
    <source>
        <dbReference type="EMBL" id="KAK7335250.1"/>
    </source>
</evidence>
<comment type="caution">
    <text evidence="1">The sequence shown here is derived from an EMBL/GenBank/DDBJ whole genome shotgun (WGS) entry which is preliminary data.</text>
</comment>
<name>A0AAN9LFS4_PHACN</name>
<accession>A0AAN9LFS4</accession>
<dbReference type="Proteomes" id="UP001374584">
    <property type="component" value="Unassembled WGS sequence"/>
</dbReference>
<gene>
    <name evidence="1" type="ORF">VNO80_27027</name>
</gene>
<proteinExistence type="predicted"/>